<evidence type="ECO:0000313" key="2">
    <source>
        <dbReference type="Proteomes" id="UP000015105"/>
    </source>
</evidence>
<dbReference type="Gramene" id="AET7Gv20862500.22">
    <property type="protein sequence ID" value="AET7Gv20862500.22"/>
    <property type="gene ID" value="AET7Gv20862500"/>
</dbReference>
<accession>A0A453S9E4</accession>
<reference evidence="1" key="3">
    <citation type="journal article" date="2017" name="Nature">
        <title>Genome sequence of the progenitor of the wheat D genome Aegilops tauschii.</title>
        <authorList>
            <person name="Luo M.C."/>
            <person name="Gu Y.Q."/>
            <person name="Puiu D."/>
            <person name="Wang H."/>
            <person name="Twardziok S.O."/>
            <person name="Deal K.R."/>
            <person name="Huo N."/>
            <person name="Zhu T."/>
            <person name="Wang L."/>
            <person name="Wang Y."/>
            <person name="McGuire P.E."/>
            <person name="Liu S."/>
            <person name="Long H."/>
            <person name="Ramasamy R.K."/>
            <person name="Rodriguez J.C."/>
            <person name="Van S.L."/>
            <person name="Yuan L."/>
            <person name="Wang Z."/>
            <person name="Xia Z."/>
            <person name="Xiao L."/>
            <person name="Anderson O.D."/>
            <person name="Ouyang S."/>
            <person name="Liang Y."/>
            <person name="Zimin A.V."/>
            <person name="Pertea G."/>
            <person name="Qi P."/>
            <person name="Bennetzen J.L."/>
            <person name="Dai X."/>
            <person name="Dawson M.W."/>
            <person name="Muller H.G."/>
            <person name="Kugler K."/>
            <person name="Rivarola-Duarte L."/>
            <person name="Spannagl M."/>
            <person name="Mayer K.F.X."/>
            <person name="Lu F.H."/>
            <person name="Bevan M.W."/>
            <person name="Leroy P."/>
            <person name="Li P."/>
            <person name="You F.M."/>
            <person name="Sun Q."/>
            <person name="Liu Z."/>
            <person name="Lyons E."/>
            <person name="Wicker T."/>
            <person name="Salzberg S.L."/>
            <person name="Devos K.M."/>
            <person name="Dvorak J."/>
        </authorList>
    </citation>
    <scope>NUCLEOTIDE SEQUENCE [LARGE SCALE GENOMIC DNA]</scope>
    <source>
        <strain evidence="1">cv. AL8/78</strain>
    </source>
</reference>
<dbReference type="AlphaFoldDB" id="A0A453S9E4"/>
<keyword evidence="2" id="KW-1185">Reference proteome</keyword>
<proteinExistence type="predicted"/>
<reference evidence="2" key="2">
    <citation type="journal article" date="2017" name="Nat. Plants">
        <title>The Aegilops tauschii genome reveals multiple impacts of transposons.</title>
        <authorList>
            <person name="Zhao G."/>
            <person name="Zou C."/>
            <person name="Li K."/>
            <person name="Wang K."/>
            <person name="Li T."/>
            <person name="Gao L."/>
            <person name="Zhang X."/>
            <person name="Wang H."/>
            <person name="Yang Z."/>
            <person name="Liu X."/>
            <person name="Jiang W."/>
            <person name="Mao L."/>
            <person name="Kong X."/>
            <person name="Jiao Y."/>
            <person name="Jia J."/>
        </authorList>
    </citation>
    <scope>NUCLEOTIDE SEQUENCE [LARGE SCALE GENOMIC DNA]</scope>
    <source>
        <strain evidence="2">cv. AL8/78</strain>
    </source>
</reference>
<dbReference type="Proteomes" id="UP000015105">
    <property type="component" value="Chromosome 7D"/>
</dbReference>
<reference evidence="1" key="5">
    <citation type="journal article" date="2021" name="G3 (Bethesda)">
        <title>Aegilops tauschii genome assembly Aet v5.0 features greater sequence contiguity and improved annotation.</title>
        <authorList>
            <person name="Wang L."/>
            <person name="Zhu T."/>
            <person name="Rodriguez J.C."/>
            <person name="Deal K.R."/>
            <person name="Dubcovsky J."/>
            <person name="McGuire P.E."/>
            <person name="Lux T."/>
            <person name="Spannagl M."/>
            <person name="Mayer K.F.X."/>
            <person name="Baldrich P."/>
            <person name="Meyers B.C."/>
            <person name="Huo N."/>
            <person name="Gu Y.Q."/>
            <person name="Zhou H."/>
            <person name="Devos K.M."/>
            <person name="Bennetzen J.L."/>
            <person name="Unver T."/>
            <person name="Budak H."/>
            <person name="Gulick P.J."/>
            <person name="Galiba G."/>
            <person name="Kalapos B."/>
            <person name="Nelson D.R."/>
            <person name="Li P."/>
            <person name="You F.M."/>
            <person name="Luo M.C."/>
            <person name="Dvorak J."/>
        </authorList>
    </citation>
    <scope>NUCLEOTIDE SEQUENCE [LARGE SCALE GENOMIC DNA]</scope>
    <source>
        <strain evidence="1">cv. AL8/78</strain>
    </source>
</reference>
<organism evidence="1 2">
    <name type="scientific">Aegilops tauschii subsp. strangulata</name>
    <name type="common">Goatgrass</name>
    <dbReference type="NCBI Taxonomy" id="200361"/>
    <lineage>
        <taxon>Eukaryota</taxon>
        <taxon>Viridiplantae</taxon>
        <taxon>Streptophyta</taxon>
        <taxon>Embryophyta</taxon>
        <taxon>Tracheophyta</taxon>
        <taxon>Spermatophyta</taxon>
        <taxon>Magnoliopsida</taxon>
        <taxon>Liliopsida</taxon>
        <taxon>Poales</taxon>
        <taxon>Poaceae</taxon>
        <taxon>BOP clade</taxon>
        <taxon>Pooideae</taxon>
        <taxon>Triticodae</taxon>
        <taxon>Triticeae</taxon>
        <taxon>Triticinae</taxon>
        <taxon>Aegilops</taxon>
    </lineage>
</organism>
<reference evidence="2" key="1">
    <citation type="journal article" date="2014" name="Science">
        <title>Ancient hybridizations among the ancestral genomes of bread wheat.</title>
        <authorList>
            <consortium name="International Wheat Genome Sequencing Consortium,"/>
            <person name="Marcussen T."/>
            <person name="Sandve S.R."/>
            <person name="Heier L."/>
            <person name="Spannagl M."/>
            <person name="Pfeifer M."/>
            <person name="Jakobsen K.S."/>
            <person name="Wulff B.B."/>
            <person name="Steuernagel B."/>
            <person name="Mayer K.F."/>
            <person name="Olsen O.A."/>
        </authorList>
    </citation>
    <scope>NUCLEOTIDE SEQUENCE [LARGE SCALE GENOMIC DNA]</scope>
    <source>
        <strain evidence="2">cv. AL8/78</strain>
    </source>
</reference>
<dbReference type="EnsemblPlants" id="AET7Gv20862500.22">
    <property type="protein sequence ID" value="AET7Gv20862500.22"/>
    <property type="gene ID" value="AET7Gv20862500"/>
</dbReference>
<evidence type="ECO:0000313" key="1">
    <source>
        <dbReference type="EnsemblPlants" id="AET7Gv20862500.22"/>
    </source>
</evidence>
<sequence length="48" mass="5580">MCFCKTIYLTLLSLINSHCIMFVATSPTYSLLTSLLTGFLRHWRNRVI</sequence>
<protein>
    <submittedName>
        <fullName evidence="1">Uncharacterized protein</fullName>
    </submittedName>
</protein>
<reference evidence="1" key="4">
    <citation type="submission" date="2019-03" db="UniProtKB">
        <authorList>
            <consortium name="EnsemblPlants"/>
        </authorList>
    </citation>
    <scope>IDENTIFICATION</scope>
</reference>
<name>A0A453S9E4_AEGTS</name>